<organism evidence="2 3">
    <name type="scientific">Choiromyces venosus 120613-1</name>
    <dbReference type="NCBI Taxonomy" id="1336337"/>
    <lineage>
        <taxon>Eukaryota</taxon>
        <taxon>Fungi</taxon>
        <taxon>Dikarya</taxon>
        <taxon>Ascomycota</taxon>
        <taxon>Pezizomycotina</taxon>
        <taxon>Pezizomycetes</taxon>
        <taxon>Pezizales</taxon>
        <taxon>Tuberaceae</taxon>
        <taxon>Choiromyces</taxon>
    </lineage>
</organism>
<gene>
    <name evidence="2" type="ORF">L873DRAFT_1615166</name>
</gene>
<feature type="non-terminal residue" evidence="2">
    <location>
        <position position="118"/>
    </location>
</feature>
<reference evidence="2 3" key="1">
    <citation type="journal article" date="2018" name="Nat. Ecol. Evol.">
        <title>Pezizomycetes genomes reveal the molecular basis of ectomycorrhizal truffle lifestyle.</title>
        <authorList>
            <person name="Murat C."/>
            <person name="Payen T."/>
            <person name="Noel B."/>
            <person name="Kuo A."/>
            <person name="Morin E."/>
            <person name="Chen J."/>
            <person name="Kohler A."/>
            <person name="Krizsan K."/>
            <person name="Balestrini R."/>
            <person name="Da Silva C."/>
            <person name="Montanini B."/>
            <person name="Hainaut M."/>
            <person name="Levati E."/>
            <person name="Barry K.W."/>
            <person name="Belfiori B."/>
            <person name="Cichocki N."/>
            <person name="Clum A."/>
            <person name="Dockter R.B."/>
            <person name="Fauchery L."/>
            <person name="Guy J."/>
            <person name="Iotti M."/>
            <person name="Le Tacon F."/>
            <person name="Lindquist E.A."/>
            <person name="Lipzen A."/>
            <person name="Malagnac F."/>
            <person name="Mello A."/>
            <person name="Molinier V."/>
            <person name="Miyauchi S."/>
            <person name="Poulain J."/>
            <person name="Riccioni C."/>
            <person name="Rubini A."/>
            <person name="Sitrit Y."/>
            <person name="Splivallo R."/>
            <person name="Traeger S."/>
            <person name="Wang M."/>
            <person name="Zifcakova L."/>
            <person name="Wipf D."/>
            <person name="Zambonelli A."/>
            <person name="Paolocci F."/>
            <person name="Nowrousian M."/>
            <person name="Ottonello S."/>
            <person name="Baldrian P."/>
            <person name="Spatafora J.W."/>
            <person name="Henrissat B."/>
            <person name="Nagy L.G."/>
            <person name="Aury J.M."/>
            <person name="Wincker P."/>
            <person name="Grigoriev I.V."/>
            <person name="Bonfante P."/>
            <person name="Martin F.M."/>
        </authorList>
    </citation>
    <scope>NUCLEOTIDE SEQUENCE [LARGE SCALE GENOMIC DNA]</scope>
    <source>
        <strain evidence="2 3">120613-1</strain>
    </source>
</reference>
<evidence type="ECO:0000313" key="3">
    <source>
        <dbReference type="Proteomes" id="UP000276215"/>
    </source>
</evidence>
<feature type="compositionally biased region" description="Polar residues" evidence="1">
    <location>
        <begin position="1"/>
        <end position="13"/>
    </location>
</feature>
<dbReference type="EMBL" id="ML120445">
    <property type="protein sequence ID" value="RPA93860.1"/>
    <property type="molecule type" value="Genomic_DNA"/>
</dbReference>
<feature type="non-terminal residue" evidence="2">
    <location>
        <position position="1"/>
    </location>
</feature>
<dbReference type="AlphaFoldDB" id="A0A3N4JBR1"/>
<name>A0A3N4JBR1_9PEZI</name>
<evidence type="ECO:0000313" key="2">
    <source>
        <dbReference type="EMBL" id="RPA93860.1"/>
    </source>
</evidence>
<dbReference type="OrthoDB" id="10354754at2759"/>
<feature type="region of interest" description="Disordered" evidence="1">
    <location>
        <begin position="1"/>
        <end position="22"/>
    </location>
</feature>
<sequence length="118" mass="13355">PPLANPTSSSSPADNLLTPLPSHDWNPFTTRLNSALQSSLEESSRLVKEYEMWTWLYELWSTSHNHEETQRLGREMATLIRWAGLKEEELERAREQHRESMLAISGVLGIVPRGVSGG</sequence>
<keyword evidence="3" id="KW-1185">Reference proteome</keyword>
<evidence type="ECO:0000256" key="1">
    <source>
        <dbReference type="SAM" id="MobiDB-lite"/>
    </source>
</evidence>
<accession>A0A3N4JBR1</accession>
<dbReference type="Proteomes" id="UP000276215">
    <property type="component" value="Unassembled WGS sequence"/>
</dbReference>
<protein>
    <submittedName>
        <fullName evidence="2">Uncharacterized protein</fullName>
    </submittedName>
</protein>
<proteinExistence type="predicted"/>